<dbReference type="Proteomes" id="UP000181870">
    <property type="component" value="Unassembled WGS sequence"/>
</dbReference>
<protein>
    <submittedName>
        <fullName evidence="1">Uncharacterized protein</fullName>
    </submittedName>
</protein>
<evidence type="ECO:0000313" key="1">
    <source>
        <dbReference type="EMBL" id="SDJ11261.1"/>
    </source>
</evidence>
<proteinExistence type="predicted"/>
<sequence>MELNVNEPLMKHRYCYQITSEIGLLLRS</sequence>
<evidence type="ECO:0000313" key="2">
    <source>
        <dbReference type="Proteomes" id="UP000181870"/>
    </source>
</evidence>
<gene>
    <name evidence="1" type="ORF">SAMN05192582_11251</name>
</gene>
<dbReference type="AlphaFoldDB" id="A0A1G8R2U5"/>
<name>A0A1G8R2U5_BACOV</name>
<accession>A0A1G8R2U5</accession>
<dbReference type="EMBL" id="FNDO01000125">
    <property type="protein sequence ID" value="SDJ11261.1"/>
    <property type="molecule type" value="Genomic_DNA"/>
</dbReference>
<feature type="non-terminal residue" evidence="1">
    <location>
        <position position="28"/>
    </location>
</feature>
<reference evidence="1 2" key="1">
    <citation type="submission" date="2016-10" db="EMBL/GenBank/DDBJ databases">
        <authorList>
            <person name="de Groot N.N."/>
        </authorList>
    </citation>
    <scope>NUCLEOTIDE SEQUENCE [LARGE SCALE GENOMIC DNA]</scope>
    <source>
        <strain evidence="1 2">NLAE-zl-C57</strain>
    </source>
</reference>
<organism evidence="1 2">
    <name type="scientific">Bacteroides ovatus</name>
    <dbReference type="NCBI Taxonomy" id="28116"/>
    <lineage>
        <taxon>Bacteria</taxon>
        <taxon>Pseudomonadati</taxon>
        <taxon>Bacteroidota</taxon>
        <taxon>Bacteroidia</taxon>
        <taxon>Bacteroidales</taxon>
        <taxon>Bacteroidaceae</taxon>
        <taxon>Bacteroides</taxon>
    </lineage>
</organism>